<dbReference type="GO" id="GO:0009959">
    <property type="term" value="P:negative gravitropism"/>
    <property type="evidence" value="ECO:0007669"/>
    <property type="project" value="InterPro"/>
</dbReference>
<evidence type="ECO:0000259" key="2">
    <source>
        <dbReference type="Pfam" id="PF04859"/>
    </source>
</evidence>
<comment type="caution">
    <text evidence="3">The sequence shown here is derived from an EMBL/GenBank/DDBJ whole genome shotgun (WGS) entry which is preliminary data.</text>
</comment>
<dbReference type="PANTHER" id="PTHR31161">
    <property type="entry name" value="PROTEIN GRAVITROPIC IN THE LIGHT 1"/>
    <property type="match status" value="1"/>
</dbReference>
<evidence type="ECO:0000256" key="1">
    <source>
        <dbReference type="SAM" id="Coils"/>
    </source>
</evidence>
<name>A0A6A2YA69_HIBSY</name>
<reference evidence="3" key="1">
    <citation type="submission" date="2019-09" db="EMBL/GenBank/DDBJ databases">
        <title>Draft genome information of white flower Hibiscus syriacus.</title>
        <authorList>
            <person name="Kim Y.-M."/>
        </authorList>
    </citation>
    <scope>NUCLEOTIDE SEQUENCE [LARGE SCALE GENOMIC DNA]</scope>
    <source>
        <strain evidence="3">YM2019G1</strain>
    </source>
</reference>
<keyword evidence="3" id="KW-0808">Transferase</keyword>
<keyword evidence="4" id="KW-1185">Reference proteome</keyword>
<dbReference type="Pfam" id="PF04859">
    <property type="entry name" value="DUF641"/>
    <property type="match status" value="1"/>
</dbReference>
<evidence type="ECO:0000313" key="4">
    <source>
        <dbReference type="Proteomes" id="UP000436088"/>
    </source>
</evidence>
<dbReference type="InterPro" id="IPR040225">
    <property type="entry name" value="GIL1-like"/>
</dbReference>
<keyword evidence="3" id="KW-0489">Methyltransferase</keyword>
<feature type="coiled-coil region" evidence="1">
    <location>
        <begin position="67"/>
        <end position="94"/>
    </location>
</feature>
<dbReference type="GO" id="GO:0009639">
    <property type="term" value="P:response to red or far red light"/>
    <property type="evidence" value="ECO:0007669"/>
    <property type="project" value="InterPro"/>
</dbReference>
<dbReference type="Proteomes" id="UP000436088">
    <property type="component" value="Unassembled WGS sequence"/>
</dbReference>
<dbReference type="GO" id="GO:0008168">
    <property type="term" value="F:methyltransferase activity"/>
    <property type="evidence" value="ECO:0007669"/>
    <property type="project" value="UniProtKB-KW"/>
</dbReference>
<keyword evidence="1" id="KW-0175">Coiled coil</keyword>
<dbReference type="GO" id="GO:0032259">
    <property type="term" value="P:methylation"/>
    <property type="evidence" value="ECO:0007669"/>
    <property type="project" value="UniProtKB-KW"/>
</dbReference>
<organism evidence="3 4">
    <name type="scientific">Hibiscus syriacus</name>
    <name type="common">Rose of Sharon</name>
    <dbReference type="NCBI Taxonomy" id="106335"/>
    <lineage>
        <taxon>Eukaryota</taxon>
        <taxon>Viridiplantae</taxon>
        <taxon>Streptophyta</taxon>
        <taxon>Embryophyta</taxon>
        <taxon>Tracheophyta</taxon>
        <taxon>Spermatophyta</taxon>
        <taxon>Magnoliopsida</taxon>
        <taxon>eudicotyledons</taxon>
        <taxon>Gunneridae</taxon>
        <taxon>Pentapetalae</taxon>
        <taxon>rosids</taxon>
        <taxon>malvids</taxon>
        <taxon>Malvales</taxon>
        <taxon>Malvaceae</taxon>
        <taxon>Malvoideae</taxon>
        <taxon>Hibiscus</taxon>
    </lineage>
</organism>
<dbReference type="EMBL" id="VEPZ02001542">
    <property type="protein sequence ID" value="KAE8668877.1"/>
    <property type="molecule type" value="Genomic_DNA"/>
</dbReference>
<dbReference type="InterPro" id="IPR006943">
    <property type="entry name" value="DUF641_pln"/>
</dbReference>
<sequence>MVFAGVTSIKAAYAELQLAQHPYNNNAIQAANEVVVEQLKILSELKHKFLKKELDVSPQVTLMLTEIQEQQSLMRTYEIRIKKLESDIERKVVDIALHHKQLKDCTFLNKSMEKKLNQSGLLSMFDNIKITTLNPSDFVQVLHFTMKSVRSFVRLMMKEMEIARWDVDAAAKSIEPSTILAKQSHRCFVLESFVCKTM</sequence>
<evidence type="ECO:0000313" key="3">
    <source>
        <dbReference type="EMBL" id="KAE8668877.1"/>
    </source>
</evidence>
<protein>
    <submittedName>
        <fullName evidence="3">Hexaprenyldihydroxybenzoate methyltransferase</fullName>
    </submittedName>
</protein>
<feature type="domain" description="DUF641" evidence="2">
    <location>
        <begin position="2"/>
        <end position="115"/>
    </location>
</feature>
<proteinExistence type="predicted"/>
<accession>A0A6A2YA69</accession>
<dbReference type="AlphaFoldDB" id="A0A6A2YA69"/>
<gene>
    <name evidence="3" type="ORF">F3Y22_tig00112285pilonHSYRG00623</name>
</gene>